<dbReference type="EMBL" id="DACSDU010000038">
    <property type="protein sequence ID" value="HAT1588694.1"/>
    <property type="molecule type" value="Genomic_DNA"/>
</dbReference>
<dbReference type="Proteomes" id="UP000864563">
    <property type="component" value="Unassembled WGS sequence"/>
</dbReference>
<dbReference type="OrthoDB" id="6629607at2"/>
<dbReference type="GO" id="GO:0004180">
    <property type="term" value="F:carboxypeptidase activity"/>
    <property type="evidence" value="ECO:0007669"/>
    <property type="project" value="UniProtKB-KW"/>
</dbReference>
<dbReference type="SUPFAM" id="SSF49464">
    <property type="entry name" value="Carboxypeptidase regulatory domain-like"/>
    <property type="match status" value="1"/>
</dbReference>
<comment type="caution">
    <text evidence="1">The sequence shown here is derived from an EMBL/GenBank/DDBJ whole genome shotgun (WGS) entry which is preliminary data.</text>
</comment>
<keyword evidence="1" id="KW-0378">Hydrolase</keyword>
<protein>
    <submittedName>
        <fullName evidence="1">Carboxypeptidase regulatory-like domain-containing protein</fullName>
    </submittedName>
</protein>
<evidence type="ECO:0000313" key="1">
    <source>
        <dbReference type="EMBL" id="HAT1588694.1"/>
    </source>
</evidence>
<keyword evidence="1" id="KW-0121">Carboxypeptidase</keyword>
<organism evidence="1">
    <name type="scientific">Citrobacter farmeri</name>
    <dbReference type="NCBI Taxonomy" id="67824"/>
    <lineage>
        <taxon>Bacteria</taxon>
        <taxon>Pseudomonadati</taxon>
        <taxon>Pseudomonadota</taxon>
        <taxon>Gammaproteobacteria</taxon>
        <taxon>Enterobacterales</taxon>
        <taxon>Enterobacteriaceae</taxon>
        <taxon>Citrobacter</taxon>
    </lineage>
</organism>
<name>A0A8H9P0B7_9ENTR</name>
<keyword evidence="1" id="KW-0645">Protease</keyword>
<dbReference type="RefSeq" id="WP_042324223.1">
    <property type="nucleotide sequence ID" value="NZ_JAAMQE010000001.1"/>
</dbReference>
<gene>
    <name evidence="1" type="ORF">I8Y00_005102</name>
</gene>
<accession>A0A8H9P0B7</accession>
<dbReference type="InterPro" id="IPR008969">
    <property type="entry name" value="CarboxyPept-like_regulatory"/>
</dbReference>
<sequence>MKAGMMVGAIAIALLQSGCVVHQQIQPEVAGRLVDSSGEPVQGAQLILVSSSEKSAQTHSDGDGRFAFPAAYKWTFFLPIGPGDWYFHSVLHVSVNGKDYETDLGGAFGGPHALEGREFNMTCALPDKPGEVSCQE</sequence>
<proteinExistence type="predicted"/>
<dbReference type="AlphaFoldDB" id="A0A8H9P0B7"/>
<reference evidence="1" key="1">
    <citation type="journal article" date="2018" name="Genome Biol.">
        <title>SKESA: strategic k-mer extension for scrupulous assemblies.</title>
        <authorList>
            <person name="Souvorov A."/>
            <person name="Agarwala R."/>
            <person name="Lipman D.J."/>
        </authorList>
    </citation>
    <scope>NUCLEOTIDE SEQUENCE</scope>
    <source>
        <strain evidence="1">YDC697-2</strain>
    </source>
</reference>
<dbReference type="KEGG" id="cfar:CI104_03930"/>
<reference evidence="1" key="2">
    <citation type="submission" date="2020-11" db="EMBL/GenBank/DDBJ databases">
        <authorList>
            <consortium name="NCBI Pathogen Detection Project"/>
        </authorList>
    </citation>
    <scope>NUCLEOTIDE SEQUENCE</scope>
    <source>
        <strain evidence="1">YDC697-2</strain>
    </source>
</reference>